<evidence type="ECO:0000256" key="4">
    <source>
        <dbReference type="SAM" id="MobiDB-lite"/>
    </source>
</evidence>
<dbReference type="WBParaSite" id="nRc.2.0.1.t06430-RA">
    <property type="protein sequence ID" value="nRc.2.0.1.t06430-RA"/>
    <property type="gene ID" value="nRc.2.0.1.g06430"/>
</dbReference>
<sequence length="235" mass="27540">MSSESFSPKQTEKLVELYCENSKILEGTSKTLEANRFRAAVWLGIRDRLNEEENCDFSVLQVKNRWRNVRKLVKKFRNVGEIKDELRLQAYNTVNNSALDDQQDQKNGIEVNFDDVTFAPMNDQLGYRRKKFRLPVNDTPTSGCSKKMRRNQEDDQDLDDQNDLKRLRKEALSYQIEANKMMIKSCEMQMKASLALFGMCTSMEKLVEKADHVIDHWLKKDIELTEKTDDEKQKN</sequence>
<evidence type="ECO:0000313" key="6">
    <source>
        <dbReference type="Proteomes" id="UP000887565"/>
    </source>
</evidence>
<feature type="region of interest" description="Disordered" evidence="4">
    <location>
        <begin position="134"/>
        <end position="162"/>
    </location>
</feature>
<comment type="function">
    <text evidence="3">Involved in transvection phenomena (= synapsis-dependent gene expression), where the synaptic pairing of chromosomes carrying genes with which zeste interacts influences the expression of these genes. Zeste binds to DNA and stimulates transcription from a nearby promoter.</text>
</comment>
<dbReference type="Proteomes" id="UP000887565">
    <property type="component" value="Unplaced"/>
</dbReference>
<evidence type="ECO:0000256" key="1">
    <source>
        <dbReference type="ARBA" id="ARBA00011764"/>
    </source>
</evidence>
<comment type="subunit">
    <text evidence="1">Self-associates forming complexes of several hundred monomers.</text>
</comment>
<evidence type="ECO:0000313" key="7">
    <source>
        <dbReference type="WBParaSite" id="nRc.2.0.1.t06430-RA"/>
    </source>
</evidence>
<evidence type="ECO:0000256" key="2">
    <source>
        <dbReference type="ARBA" id="ARBA00016807"/>
    </source>
</evidence>
<dbReference type="AlphaFoldDB" id="A0A915HX92"/>
<organism evidence="6 7">
    <name type="scientific">Romanomermis culicivorax</name>
    <name type="common">Nematode worm</name>
    <dbReference type="NCBI Taxonomy" id="13658"/>
    <lineage>
        <taxon>Eukaryota</taxon>
        <taxon>Metazoa</taxon>
        <taxon>Ecdysozoa</taxon>
        <taxon>Nematoda</taxon>
        <taxon>Enoplea</taxon>
        <taxon>Dorylaimia</taxon>
        <taxon>Mermithida</taxon>
        <taxon>Mermithoidea</taxon>
        <taxon>Mermithidae</taxon>
        <taxon>Romanomermis</taxon>
    </lineage>
</organism>
<reference evidence="7" key="1">
    <citation type="submission" date="2022-11" db="UniProtKB">
        <authorList>
            <consortium name="WormBaseParasite"/>
        </authorList>
    </citation>
    <scope>IDENTIFICATION</scope>
</reference>
<protein>
    <recommendedName>
        <fullName evidence="2">Regulatory protein zeste</fullName>
    </recommendedName>
</protein>
<dbReference type="Pfam" id="PF13873">
    <property type="entry name" value="Myb_DNA-bind_5"/>
    <property type="match status" value="1"/>
</dbReference>
<accession>A0A915HX92</accession>
<feature type="domain" description="Myb/SANT-like DNA-binding" evidence="5">
    <location>
        <begin position="5"/>
        <end position="75"/>
    </location>
</feature>
<name>A0A915HX92_ROMCU</name>
<evidence type="ECO:0000259" key="5">
    <source>
        <dbReference type="Pfam" id="PF13873"/>
    </source>
</evidence>
<evidence type="ECO:0000256" key="3">
    <source>
        <dbReference type="ARBA" id="ARBA00025466"/>
    </source>
</evidence>
<keyword evidence="6" id="KW-1185">Reference proteome</keyword>
<dbReference type="InterPro" id="IPR028002">
    <property type="entry name" value="Myb_DNA-bind_5"/>
</dbReference>
<proteinExistence type="predicted"/>